<feature type="compositionally biased region" description="Polar residues" evidence="5">
    <location>
        <begin position="23"/>
        <end position="41"/>
    </location>
</feature>
<dbReference type="GO" id="GO:0030877">
    <property type="term" value="C:beta-catenin destruction complex"/>
    <property type="evidence" value="ECO:0007669"/>
    <property type="project" value="TreeGrafter"/>
</dbReference>
<dbReference type="InterPro" id="IPR001158">
    <property type="entry name" value="DIX"/>
</dbReference>
<evidence type="ECO:0000259" key="7">
    <source>
        <dbReference type="PROSITE" id="PS50841"/>
    </source>
</evidence>
<dbReference type="InterPro" id="IPR036305">
    <property type="entry name" value="RGS_sf"/>
</dbReference>
<feature type="domain" description="RGS" evidence="6">
    <location>
        <begin position="126"/>
        <end position="245"/>
    </location>
</feature>
<reference evidence="8" key="1">
    <citation type="journal article" date="2023" name="G3 (Bethesda)">
        <title>Whole genome assembly and annotation of the endangered Caribbean coral Acropora cervicornis.</title>
        <authorList>
            <person name="Selwyn J.D."/>
            <person name="Vollmer S.V."/>
        </authorList>
    </citation>
    <scope>NUCLEOTIDE SEQUENCE</scope>
    <source>
        <strain evidence="8">K2</strain>
    </source>
</reference>
<name>A0AAD9V7H4_ACRCE</name>
<dbReference type="Gene3D" id="2.40.240.130">
    <property type="match status" value="1"/>
</dbReference>
<dbReference type="GO" id="GO:0090090">
    <property type="term" value="P:negative regulation of canonical Wnt signaling pathway"/>
    <property type="evidence" value="ECO:0007669"/>
    <property type="project" value="InterPro"/>
</dbReference>
<dbReference type="InterPro" id="IPR038207">
    <property type="entry name" value="DIX_dom_sf"/>
</dbReference>
<sequence length="845" mass="94456">MDLEHTLPKGSRKGYYGFRESQQKSSTREILQAGSATQCPTSVRPPPTGEDSKDTERSKGTMLASFKQESFLASPRMMPRRFSKKNSITVHGHSGLESDEEKLAPLGFEPEGSAASTPQCERWPTSLSDVLTDCQGFICFYQFLRQENREILLDFWKASVGFKRMAPTSPETRTTAKAIFQKFISAGSCDVLEIRECTKNKITQHINDQPVDCELFEEALSEIMAYLKNDHYPRFMNTSLYKECVQSGGESPKDICDRFPQQTARFHGGYLPTLPEEKVLGFQEIEDGGDRFEFEQHRNKSLRRLSRCGKKSGSDERNARCLLHSQLPMKRILSEYHYPTAPMGSRIESENQSLSSDAMTEDTLSLTDGALTDDTSSRCSGGRHRCSSRKKAGDYRHDGMSAMPFIPRTQRIPKEARHPLASNPIEFAKLLTEKLEKVKLEQDLQEREARNLIAHSEEPKKSILQQAIEASSNKVPLSKIAMSVIPEAVTSYKDQYPFENASSGVKGSATSTSVAAETANTYTQSNLPQQAPKSKSSAAESKEMALNPQPSGTSKGNNVWEMQPSGRRDEDIPFLTVNHHRIMQWMKEGEQAQQGSPRDLRESKHSCHHSSAGRNTSKSSRQSTASSLRQSDKSSRHLPTQPIASDPLMPPLPVPHPSSVLEETKRILQMEVKEGERRSKHHPRQRSGGMSETSSHRGRNSASSNVSTVDFTDHKHAPGISHDRALSVAGSSMLSSVSHCDSMSKDSGFTGSVKKCKDRDRNEIVVTYFLWGEPIPYRTTLIGRCVTLGQFKTLLPPRKGSYRFYFKRSTEDGDCEVVYEEVKDDSVVLPTFDGKVVGKVERVDS</sequence>
<evidence type="ECO:0000313" key="9">
    <source>
        <dbReference type="Proteomes" id="UP001249851"/>
    </source>
</evidence>
<dbReference type="GO" id="GO:0032436">
    <property type="term" value="P:positive regulation of proteasomal ubiquitin-dependent protein catabolic process"/>
    <property type="evidence" value="ECO:0007669"/>
    <property type="project" value="TreeGrafter"/>
</dbReference>
<dbReference type="PANTHER" id="PTHR46102">
    <property type="entry name" value="AXIN"/>
    <property type="match status" value="1"/>
</dbReference>
<comment type="subcellular location">
    <subcellularLocation>
        <location evidence="1">Cytoplasm</location>
    </subcellularLocation>
</comment>
<feature type="compositionally biased region" description="Basic and acidic residues" evidence="5">
    <location>
        <begin position="662"/>
        <end position="677"/>
    </location>
</feature>
<reference evidence="8" key="2">
    <citation type="journal article" date="2023" name="Science">
        <title>Genomic signatures of disease resistance in endangered staghorn corals.</title>
        <authorList>
            <person name="Vollmer S.V."/>
            <person name="Selwyn J.D."/>
            <person name="Despard B.A."/>
            <person name="Roesel C.L."/>
        </authorList>
    </citation>
    <scope>NUCLEOTIDE SEQUENCE</scope>
    <source>
        <strain evidence="8">K2</strain>
    </source>
</reference>
<dbReference type="Gene3D" id="1.10.167.10">
    <property type="entry name" value="Regulator of G-protein Signalling 4, domain 2"/>
    <property type="match status" value="1"/>
</dbReference>
<dbReference type="GO" id="GO:0031625">
    <property type="term" value="F:ubiquitin protein ligase binding"/>
    <property type="evidence" value="ECO:0007669"/>
    <property type="project" value="TreeGrafter"/>
</dbReference>
<evidence type="ECO:0000256" key="3">
    <source>
        <dbReference type="ARBA" id="ARBA00022687"/>
    </source>
</evidence>
<feature type="region of interest" description="Disordered" evidence="5">
    <location>
        <begin position="521"/>
        <end position="573"/>
    </location>
</feature>
<dbReference type="GO" id="GO:0019901">
    <property type="term" value="F:protein kinase binding"/>
    <property type="evidence" value="ECO:0007669"/>
    <property type="project" value="TreeGrafter"/>
</dbReference>
<dbReference type="EMBL" id="JARQWQ010000023">
    <property type="protein sequence ID" value="KAK2564019.1"/>
    <property type="molecule type" value="Genomic_DNA"/>
</dbReference>
<dbReference type="GO" id="GO:0005634">
    <property type="term" value="C:nucleus"/>
    <property type="evidence" value="ECO:0007669"/>
    <property type="project" value="TreeGrafter"/>
</dbReference>
<evidence type="ECO:0000256" key="5">
    <source>
        <dbReference type="SAM" id="MobiDB-lite"/>
    </source>
</evidence>
<feature type="region of interest" description="Disordered" evidence="5">
    <location>
        <begin position="1"/>
        <end position="60"/>
    </location>
</feature>
<feature type="compositionally biased region" description="Polar residues" evidence="5">
    <location>
        <begin position="700"/>
        <end position="710"/>
    </location>
</feature>
<dbReference type="GO" id="GO:0060090">
    <property type="term" value="F:molecular adaptor activity"/>
    <property type="evidence" value="ECO:0007669"/>
    <property type="project" value="TreeGrafter"/>
</dbReference>
<dbReference type="SUPFAM" id="SSF48097">
    <property type="entry name" value="Regulator of G-protein signaling, RGS"/>
    <property type="match status" value="1"/>
</dbReference>
<feature type="region of interest" description="Disordered" evidence="5">
    <location>
        <begin position="368"/>
        <end position="402"/>
    </location>
</feature>
<protein>
    <submittedName>
        <fullName evidence="8">Axin-related protein</fullName>
    </submittedName>
</protein>
<dbReference type="PRINTS" id="PR01301">
    <property type="entry name" value="RGSPROTEIN"/>
</dbReference>
<dbReference type="GO" id="GO:0005886">
    <property type="term" value="C:plasma membrane"/>
    <property type="evidence" value="ECO:0007669"/>
    <property type="project" value="TreeGrafter"/>
</dbReference>
<feature type="domain" description="DIX" evidence="7">
    <location>
        <begin position="761"/>
        <end position="844"/>
    </location>
</feature>
<feature type="region of interest" description="Disordered" evidence="5">
    <location>
        <begin position="588"/>
        <end position="719"/>
    </location>
</feature>
<proteinExistence type="predicted"/>
<dbReference type="PANTHER" id="PTHR46102:SF2">
    <property type="entry name" value="AXIN"/>
    <property type="match status" value="1"/>
</dbReference>
<dbReference type="InterPro" id="IPR044926">
    <property type="entry name" value="RGS_subdomain_2"/>
</dbReference>
<dbReference type="InterPro" id="IPR043581">
    <property type="entry name" value="Axin-like"/>
</dbReference>
<dbReference type="SMART" id="SM00315">
    <property type="entry name" value="RGS"/>
    <property type="match status" value="1"/>
</dbReference>
<dbReference type="AlphaFoldDB" id="A0AAD9V7H4"/>
<feature type="compositionally biased region" description="Basic and acidic residues" evidence="5">
    <location>
        <begin position="50"/>
        <end position="59"/>
    </location>
</feature>
<keyword evidence="2" id="KW-0963">Cytoplasm</keyword>
<dbReference type="SMART" id="SM00021">
    <property type="entry name" value="DAX"/>
    <property type="match status" value="1"/>
</dbReference>
<dbReference type="SUPFAM" id="SSF54236">
    <property type="entry name" value="Ubiquitin-like"/>
    <property type="match status" value="1"/>
</dbReference>
<dbReference type="GO" id="GO:0016055">
    <property type="term" value="P:Wnt signaling pathway"/>
    <property type="evidence" value="ECO:0007669"/>
    <property type="project" value="UniProtKB-KW"/>
</dbReference>
<evidence type="ECO:0000313" key="8">
    <source>
        <dbReference type="EMBL" id="KAK2564019.1"/>
    </source>
</evidence>
<evidence type="ECO:0000259" key="6">
    <source>
        <dbReference type="PROSITE" id="PS50132"/>
    </source>
</evidence>
<dbReference type="PROSITE" id="PS50132">
    <property type="entry name" value="RGS"/>
    <property type="match status" value="1"/>
</dbReference>
<dbReference type="GO" id="GO:0008013">
    <property type="term" value="F:beta-catenin binding"/>
    <property type="evidence" value="ECO:0007669"/>
    <property type="project" value="TreeGrafter"/>
</dbReference>
<dbReference type="Pfam" id="PF00615">
    <property type="entry name" value="RGS"/>
    <property type="match status" value="1"/>
</dbReference>
<dbReference type="Pfam" id="PF00778">
    <property type="entry name" value="DIX"/>
    <property type="match status" value="1"/>
</dbReference>
<dbReference type="GO" id="GO:0048468">
    <property type="term" value="P:cell development"/>
    <property type="evidence" value="ECO:0007669"/>
    <property type="project" value="TreeGrafter"/>
</dbReference>
<organism evidence="8 9">
    <name type="scientific">Acropora cervicornis</name>
    <name type="common">Staghorn coral</name>
    <dbReference type="NCBI Taxonomy" id="6130"/>
    <lineage>
        <taxon>Eukaryota</taxon>
        <taxon>Metazoa</taxon>
        <taxon>Cnidaria</taxon>
        <taxon>Anthozoa</taxon>
        <taxon>Hexacorallia</taxon>
        <taxon>Scleractinia</taxon>
        <taxon>Astrocoeniina</taxon>
        <taxon>Acroporidae</taxon>
        <taxon>Acropora</taxon>
    </lineage>
</organism>
<keyword evidence="9" id="KW-1185">Reference proteome</keyword>
<feature type="compositionally biased region" description="Basic residues" evidence="5">
    <location>
        <begin position="381"/>
        <end position="390"/>
    </location>
</feature>
<accession>A0AAD9V7H4</accession>
<feature type="compositionally biased region" description="Low complexity" evidence="5">
    <location>
        <begin position="528"/>
        <end position="539"/>
    </location>
</feature>
<feature type="compositionally biased region" description="Low complexity" evidence="5">
    <location>
        <begin position="616"/>
        <end position="629"/>
    </location>
</feature>
<comment type="caution">
    <text evidence="8">The sequence shown here is derived from an EMBL/GenBank/DDBJ whole genome shotgun (WGS) entry which is preliminary data.</text>
</comment>
<dbReference type="InterPro" id="IPR029071">
    <property type="entry name" value="Ubiquitin-like_domsf"/>
</dbReference>
<dbReference type="InterPro" id="IPR016137">
    <property type="entry name" value="RGS"/>
</dbReference>
<dbReference type="PROSITE" id="PS50841">
    <property type="entry name" value="DIX"/>
    <property type="match status" value="1"/>
</dbReference>
<dbReference type="Proteomes" id="UP001249851">
    <property type="component" value="Unassembled WGS sequence"/>
</dbReference>
<evidence type="ECO:0000256" key="1">
    <source>
        <dbReference type="ARBA" id="ARBA00004496"/>
    </source>
</evidence>
<evidence type="ECO:0000256" key="2">
    <source>
        <dbReference type="ARBA" id="ARBA00022490"/>
    </source>
</evidence>
<feature type="compositionally biased region" description="Polar residues" evidence="5">
    <location>
        <begin position="548"/>
        <end position="557"/>
    </location>
</feature>
<evidence type="ECO:0000256" key="4">
    <source>
        <dbReference type="PROSITE-ProRule" id="PRU00069"/>
    </source>
</evidence>
<keyword evidence="3 4" id="KW-0879">Wnt signaling pathway</keyword>
<dbReference type="GO" id="GO:0005737">
    <property type="term" value="C:cytoplasm"/>
    <property type="evidence" value="ECO:0007669"/>
    <property type="project" value="UniProtKB-SubCell"/>
</dbReference>
<gene>
    <name evidence="8" type="ORF">P5673_012231</name>
</gene>